<protein>
    <submittedName>
        <fullName evidence="2">BLUF domain-containing protein</fullName>
    </submittedName>
</protein>
<dbReference type="EMBL" id="JBHUOJ010000026">
    <property type="protein sequence ID" value="MFD2833868.1"/>
    <property type="molecule type" value="Genomic_DNA"/>
</dbReference>
<organism evidence="2 3">
    <name type="scientific">Christiangramia antarctica</name>
    <dbReference type="NCBI Taxonomy" id="2058158"/>
    <lineage>
        <taxon>Bacteria</taxon>
        <taxon>Pseudomonadati</taxon>
        <taxon>Bacteroidota</taxon>
        <taxon>Flavobacteriia</taxon>
        <taxon>Flavobacteriales</taxon>
        <taxon>Flavobacteriaceae</taxon>
        <taxon>Christiangramia</taxon>
    </lineage>
</organism>
<name>A0ABW5X5Q3_9FLAO</name>
<proteinExistence type="predicted"/>
<dbReference type="SUPFAM" id="SSF54975">
    <property type="entry name" value="Acylphosphatase/BLUF domain-like"/>
    <property type="match status" value="1"/>
</dbReference>
<comment type="caution">
    <text evidence="2">The sequence shown here is derived from an EMBL/GenBank/DDBJ whole genome shotgun (WGS) entry which is preliminary data.</text>
</comment>
<reference evidence="3" key="1">
    <citation type="journal article" date="2019" name="Int. J. Syst. Evol. Microbiol.">
        <title>The Global Catalogue of Microorganisms (GCM) 10K type strain sequencing project: providing services to taxonomists for standard genome sequencing and annotation.</title>
        <authorList>
            <consortium name="The Broad Institute Genomics Platform"/>
            <consortium name="The Broad Institute Genome Sequencing Center for Infectious Disease"/>
            <person name="Wu L."/>
            <person name="Ma J."/>
        </authorList>
    </citation>
    <scope>NUCLEOTIDE SEQUENCE [LARGE SCALE GENOMIC DNA]</scope>
    <source>
        <strain evidence="3">KCTC 52925</strain>
    </source>
</reference>
<dbReference type="RefSeq" id="WP_251739269.1">
    <property type="nucleotide sequence ID" value="NZ_JBHUOJ010000026.1"/>
</dbReference>
<dbReference type="Gene3D" id="3.30.70.100">
    <property type="match status" value="1"/>
</dbReference>
<feature type="domain" description="BLUF" evidence="1">
    <location>
        <begin position="2"/>
        <end position="93"/>
    </location>
</feature>
<sequence length="138" mass="16088">MRYAVSYVSSVNPELTEKEILEILNFSRRCNIDHDITGILLFSEGNFFQVIEGEKEIIKSLFSRIAIDKRHHNVMVIFEKSVSENQFDTYISDFISLNSRFNSENINLYLSQIEKLNPKIQSSVRYILNKFTEGIKSV</sequence>
<dbReference type="Proteomes" id="UP001597438">
    <property type="component" value="Unassembled WGS sequence"/>
</dbReference>
<accession>A0ABW5X5Q3</accession>
<evidence type="ECO:0000259" key="1">
    <source>
        <dbReference type="PROSITE" id="PS50925"/>
    </source>
</evidence>
<dbReference type="InterPro" id="IPR007024">
    <property type="entry name" value="BLUF_domain"/>
</dbReference>
<evidence type="ECO:0000313" key="3">
    <source>
        <dbReference type="Proteomes" id="UP001597438"/>
    </source>
</evidence>
<dbReference type="Pfam" id="PF04940">
    <property type="entry name" value="BLUF"/>
    <property type="match status" value="1"/>
</dbReference>
<evidence type="ECO:0000313" key="2">
    <source>
        <dbReference type="EMBL" id="MFD2833868.1"/>
    </source>
</evidence>
<dbReference type="InterPro" id="IPR036046">
    <property type="entry name" value="Acylphosphatase-like_dom_sf"/>
</dbReference>
<dbReference type="PROSITE" id="PS50925">
    <property type="entry name" value="BLUF"/>
    <property type="match status" value="1"/>
</dbReference>
<keyword evidence="3" id="KW-1185">Reference proteome</keyword>
<gene>
    <name evidence="2" type="ORF">ACFSYS_11255</name>
</gene>
<dbReference type="SMART" id="SM01034">
    <property type="entry name" value="BLUF"/>
    <property type="match status" value="1"/>
</dbReference>